<dbReference type="EMBL" id="BMOU01000006">
    <property type="protein sequence ID" value="GGO00313.1"/>
    <property type="molecule type" value="Genomic_DNA"/>
</dbReference>
<evidence type="ECO:0000313" key="3">
    <source>
        <dbReference type="Proteomes" id="UP000605784"/>
    </source>
</evidence>
<dbReference type="Proteomes" id="UP000605784">
    <property type="component" value="Unassembled WGS sequence"/>
</dbReference>
<proteinExistence type="predicted"/>
<dbReference type="AlphaFoldDB" id="A0A830GR06"/>
<sequence>MADSTLLRIGHCCPDAPNVDVSVDGTTRFEEVEYATLSDYATVDSGDHEVAIAPAGSVATVVETTVTLSPDAAYTVLATGLITDIEATALRDDSSEIPPNVAHVRLVHTSPDAPSISLDVGETSSVAEAVDFREASEYRPVEAGTYDLSFRPTDRGRVDFELDGITFDGGTAYSAIALGQLEAGTFAAVVEADAVELVAPEE</sequence>
<keyword evidence="3" id="KW-1185">Reference proteome</keyword>
<dbReference type="RefSeq" id="WP_189000602.1">
    <property type="nucleotide sequence ID" value="NZ_BMOU01000006.1"/>
</dbReference>
<gene>
    <name evidence="2" type="ORF">GCM10009030_32800</name>
</gene>
<name>A0A830GR06_9EURY</name>
<reference evidence="2" key="2">
    <citation type="submission" date="2020-09" db="EMBL/GenBank/DDBJ databases">
        <authorList>
            <person name="Sun Q."/>
            <person name="Ohkuma M."/>
        </authorList>
    </citation>
    <scope>NUCLEOTIDE SEQUENCE</scope>
    <source>
        <strain evidence="2">JCM 17820</strain>
    </source>
</reference>
<dbReference type="InterPro" id="IPR025510">
    <property type="entry name" value="DUF4397"/>
</dbReference>
<accession>A0A830GR06</accession>
<evidence type="ECO:0000313" key="2">
    <source>
        <dbReference type="EMBL" id="GGO00313.1"/>
    </source>
</evidence>
<dbReference type="Pfam" id="PF14344">
    <property type="entry name" value="DUF4397"/>
    <property type="match status" value="2"/>
</dbReference>
<comment type="caution">
    <text evidence="2">The sequence shown here is derived from an EMBL/GenBank/DDBJ whole genome shotgun (WGS) entry which is preliminary data.</text>
</comment>
<feature type="domain" description="DUF4397" evidence="1">
    <location>
        <begin position="123"/>
        <end position="196"/>
    </location>
</feature>
<reference evidence="2" key="1">
    <citation type="journal article" date="2014" name="Int. J. Syst. Evol. Microbiol.">
        <title>Complete genome sequence of Corynebacterium casei LMG S-19264T (=DSM 44701T), isolated from a smear-ripened cheese.</title>
        <authorList>
            <consortium name="US DOE Joint Genome Institute (JGI-PGF)"/>
            <person name="Walter F."/>
            <person name="Albersmeier A."/>
            <person name="Kalinowski J."/>
            <person name="Ruckert C."/>
        </authorList>
    </citation>
    <scope>NUCLEOTIDE SEQUENCE</scope>
    <source>
        <strain evidence="2">JCM 17820</strain>
    </source>
</reference>
<evidence type="ECO:0000259" key="1">
    <source>
        <dbReference type="Pfam" id="PF14344"/>
    </source>
</evidence>
<organism evidence="2 3">
    <name type="scientific">Haloarcula pellucida</name>
    <dbReference type="NCBI Taxonomy" id="1427151"/>
    <lineage>
        <taxon>Archaea</taxon>
        <taxon>Methanobacteriati</taxon>
        <taxon>Methanobacteriota</taxon>
        <taxon>Stenosarchaea group</taxon>
        <taxon>Halobacteria</taxon>
        <taxon>Halobacteriales</taxon>
        <taxon>Haloarculaceae</taxon>
        <taxon>Haloarcula</taxon>
    </lineage>
</organism>
<protein>
    <recommendedName>
        <fullName evidence="1">DUF4397 domain-containing protein</fullName>
    </recommendedName>
</protein>
<feature type="domain" description="DUF4397" evidence="1">
    <location>
        <begin position="6"/>
        <end position="117"/>
    </location>
</feature>